<evidence type="ECO:0000256" key="6">
    <source>
        <dbReference type="ARBA" id="ARBA00022776"/>
    </source>
</evidence>
<keyword evidence="4" id="KW-0158">Chromosome</keyword>
<evidence type="ECO:0000256" key="1">
    <source>
        <dbReference type="ARBA" id="ARBA00004123"/>
    </source>
</evidence>
<feature type="compositionally biased region" description="Polar residues" evidence="10">
    <location>
        <begin position="129"/>
        <end position="141"/>
    </location>
</feature>
<dbReference type="OrthoDB" id="2392550at2759"/>
<proteinExistence type="inferred from homology"/>
<evidence type="ECO:0000256" key="10">
    <source>
        <dbReference type="SAM" id="MobiDB-lite"/>
    </source>
</evidence>
<feature type="domain" description="Borealin N-terminal" evidence="11">
    <location>
        <begin position="54"/>
        <end position="110"/>
    </location>
</feature>
<evidence type="ECO:0000259" key="11">
    <source>
        <dbReference type="Pfam" id="PF10444"/>
    </source>
</evidence>
<feature type="compositionally biased region" description="Low complexity" evidence="10">
    <location>
        <begin position="257"/>
        <end position="305"/>
    </location>
</feature>
<dbReference type="GO" id="GO:0005634">
    <property type="term" value="C:nucleus"/>
    <property type="evidence" value="ECO:0007669"/>
    <property type="project" value="UniProtKB-SubCell"/>
</dbReference>
<dbReference type="EMBL" id="JAOQAZ010000001">
    <property type="protein sequence ID" value="KAJ4272142.1"/>
    <property type="molecule type" value="Genomic_DNA"/>
</dbReference>
<keyword evidence="8" id="KW-0131">Cell cycle</keyword>
<comment type="subcellular location">
    <subcellularLocation>
        <location evidence="2">Chromosome</location>
        <location evidence="2">Centromere</location>
    </subcellularLocation>
    <subcellularLocation>
        <location evidence="1">Nucleus</location>
    </subcellularLocation>
</comment>
<evidence type="ECO:0000256" key="9">
    <source>
        <dbReference type="ARBA" id="ARBA00023328"/>
    </source>
</evidence>
<sequence>MAPVRSKKRISDQRPASPLKKAMAEMALPRTGSPSAHPRSPIKKRTPGAITMQQKQAMIDNMQLEITERARRLRAQYNYMATTVRSRIEMRLNRVPMSMRKVKMGDLLQKFLEQEQQRTARSAALRKPPTTTRLASPQKQIQPAAHVLKPATRTKKRMSDAISGDKENEIEHDENAKKRVRGAPNTDVSHVRPAQILSPTSSNSRMANRSRPVSPVKSGIARPASPLKNPAPSRTAAATNMLSSMVEKAKATRAGVTRKVTTTSTTSSSSTSTTAATRNRRAPASTASRVPASRPATRTARRSIANSETSEASSGTVIRKGAAAKSTAAKKGTAASTRKATTTGTTRKATTTKTNTSAATTGTGRVLRKRG</sequence>
<dbReference type="Proteomes" id="UP001152049">
    <property type="component" value="Unassembled WGS sequence"/>
</dbReference>
<dbReference type="GO" id="GO:0032133">
    <property type="term" value="C:chromosome passenger complex"/>
    <property type="evidence" value="ECO:0007669"/>
    <property type="project" value="TreeGrafter"/>
</dbReference>
<evidence type="ECO:0000256" key="7">
    <source>
        <dbReference type="ARBA" id="ARBA00023242"/>
    </source>
</evidence>
<reference evidence="12" key="1">
    <citation type="submission" date="2022-09" db="EMBL/GenBank/DDBJ databases">
        <title>Fusarium specimens isolated from Avocado Roots.</title>
        <authorList>
            <person name="Stajich J."/>
            <person name="Roper C."/>
            <person name="Heimlech-Rivalta G."/>
        </authorList>
    </citation>
    <scope>NUCLEOTIDE SEQUENCE</scope>
    <source>
        <strain evidence="12">CF00136</strain>
    </source>
</reference>
<dbReference type="GO" id="GO:0051233">
    <property type="term" value="C:spindle midzone"/>
    <property type="evidence" value="ECO:0007669"/>
    <property type="project" value="TreeGrafter"/>
</dbReference>
<evidence type="ECO:0000256" key="3">
    <source>
        <dbReference type="ARBA" id="ARBA00009914"/>
    </source>
</evidence>
<evidence type="ECO:0000256" key="2">
    <source>
        <dbReference type="ARBA" id="ARBA00004584"/>
    </source>
</evidence>
<evidence type="ECO:0000256" key="5">
    <source>
        <dbReference type="ARBA" id="ARBA00022618"/>
    </source>
</evidence>
<keyword evidence="5" id="KW-0132">Cell division</keyword>
<evidence type="ECO:0000256" key="4">
    <source>
        <dbReference type="ARBA" id="ARBA00022454"/>
    </source>
</evidence>
<dbReference type="PANTHER" id="PTHR16040:SF7">
    <property type="entry name" value="AUSTRALIN, ISOFORM A-RELATED"/>
    <property type="match status" value="1"/>
</dbReference>
<dbReference type="InterPro" id="IPR018851">
    <property type="entry name" value="Borealin_N"/>
</dbReference>
<evidence type="ECO:0000313" key="13">
    <source>
        <dbReference type="Proteomes" id="UP001152049"/>
    </source>
</evidence>
<keyword evidence="7" id="KW-0539">Nucleus</keyword>
<feature type="compositionally biased region" description="Polar residues" evidence="10">
    <location>
        <begin position="306"/>
        <end position="316"/>
    </location>
</feature>
<feature type="region of interest" description="Disordered" evidence="10">
    <location>
        <begin position="118"/>
        <end position="234"/>
    </location>
</feature>
<name>A0A9W8SH77_9HYPO</name>
<evidence type="ECO:0000256" key="8">
    <source>
        <dbReference type="ARBA" id="ARBA00023306"/>
    </source>
</evidence>
<dbReference type="InterPro" id="IPR018867">
    <property type="entry name" value="Cell_div_borealin"/>
</dbReference>
<organism evidence="12 13">
    <name type="scientific">Fusarium torreyae</name>
    <dbReference type="NCBI Taxonomy" id="1237075"/>
    <lineage>
        <taxon>Eukaryota</taxon>
        <taxon>Fungi</taxon>
        <taxon>Dikarya</taxon>
        <taxon>Ascomycota</taxon>
        <taxon>Pezizomycotina</taxon>
        <taxon>Sordariomycetes</taxon>
        <taxon>Hypocreomycetidae</taxon>
        <taxon>Hypocreales</taxon>
        <taxon>Nectriaceae</taxon>
        <taxon>Fusarium</taxon>
    </lineage>
</organism>
<keyword evidence="6" id="KW-0498">Mitosis</keyword>
<keyword evidence="9" id="KW-0137">Centromere</keyword>
<evidence type="ECO:0000313" key="12">
    <source>
        <dbReference type="EMBL" id="KAJ4272142.1"/>
    </source>
</evidence>
<dbReference type="GO" id="GO:0000775">
    <property type="term" value="C:chromosome, centromeric region"/>
    <property type="evidence" value="ECO:0007669"/>
    <property type="project" value="UniProtKB-SubCell"/>
</dbReference>
<keyword evidence="13" id="KW-1185">Reference proteome</keyword>
<dbReference type="GO" id="GO:0051301">
    <property type="term" value="P:cell division"/>
    <property type="evidence" value="ECO:0007669"/>
    <property type="project" value="UniProtKB-KW"/>
</dbReference>
<gene>
    <name evidence="12" type="ORF">NW762_000853</name>
</gene>
<feature type="region of interest" description="Disordered" evidence="10">
    <location>
        <begin position="1"/>
        <end position="46"/>
    </location>
</feature>
<dbReference type="GO" id="GO:0000070">
    <property type="term" value="P:mitotic sister chromatid segregation"/>
    <property type="evidence" value="ECO:0007669"/>
    <property type="project" value="TreeGrafter"/>
</dbReference>
<dbReference type="PANTHER" id="PTHR16040">
    <property type="entry name" value="AUSTRALIN, ISOFORM A-RELATED"/>
    <property type="match status" value="1"/>
</dbReference>
<dbReference type="Pfam" id="PF10444">
    <property type="entry name" value="Nbl1_Borealin_N"/>
    <property type="match status" value="1"/>
</dbReference>
<comment type="caution">
    <text evidence="12">The sequence shown here is derived from an EMBL/GenBank/DDBJ whole genome shotgun (WGS) entry which is preliminary data.</text>
</comment>
<accession>A0A9W8SH77</accession>
<protein>
    <recommendedName>
        <fullName evidence="11">Borealin N-terminal domain-containing protein</fullName>
    </recommendedName>
</protein>
<feature type="compositionally biased region" description="Low complexity" evidence="10">
    <location>
        <begin position="319"/>
        <end position="364"/>
    </location>
</feature>
<feature type="compositionally biased region" description="Basic and acidic residues" evidence="10">
    <location>
        <begin position="157"/>
        <end position="177"/>
    </location>
</feature>
<dbReference type="AlphaFoldDB" id="A0A9W8SH77"/>
<feature type="compositionally biased region" description="Polar residues" evidence="10">
    <location>
        <begin position="197"/>
        <end position="207"/>
    </location>
</feature>
<comment type="similarity">
    <text evidence="3">Belongs to the borealin family.</text>
</comment>
<feature type="region of interest" description="Disordered" evidence="10">
    <location>
        <begin position="248"/>
        <end position="371"/>
    </location>
</feature>